<dbReference type="AlphaFoldDB" id="A0E086"/>
<reference evidence="2 3" key="1">
    <citation type="journal article" date="2006" name="Nature">
        <title>Global trends of whole-genome duplications revealed by the ciliate Paramecium tetraurelia.</title>
        <authorList>
            <consortium name="Genoscope"/>
            <person name="Aury J.-M."/>
            <person name="Jaillon O."/>
            <person name="Duret L."/>
            <person name="Noel B."/>
            <person name="Jubin C."/>
            <person name="Porcel B.M."/>
            <person name="Segurens B."/>
            <person name="Daubin V."/>
            <person name="Anthouard V."/>
            <person name="Aiach N."/>
            <person name="Arnaiz O."/>
            <person name="Billaut A."/>
            <person name="Beisson J."/>
            <person name="Blanc I."/>
            <person name="Bouhouche K."/>
            <person name="Camara F."/>
            <person name="Duharcourt S."/>
            <person name="Guigo R."/>
            <person name="Gogendeau D."/>
            <person name="Katinka M."/>
            <person name="Keller A.-M."/>
            <person name="Kissmehl R."/>
            <person name="Klotz C."/>
            <person name="Koll F."/>
            <person name="Le Moue A."/>
            <person name="Lepere C."/>
            <person name="Malinsky S."/>
            <person name="Nowacki M."/>
            <person name="Nowak J.K."/>
            <person name="Plattner H."/>
            <person name="Poulain J."/>
            <person name="Ruiz F."/>
            <person name="Serrano V."/>
            <person name="Zagulski M."/>
            <person name="Dessen P."/>
            <person name="Betermier M."/>
            <person name="Weissenbach J."/>
            <person name="Scarpelli C."/>
            <person name="Schachter V."/>
            <person name="Sperling L."/>
            <person name="Meyer E."/>
            <person name="Cohen J."/>
            <person name="Wincker P."/>
        </authorList>
    </citation>
    <scope>NUCLEOTIDE SEQUENCE [LARGE SCALE GENOMIC DNA]</scope>
    <source>
        <strain evidence="2 3">Stock d4-2</strain>
    </source>
</reference>
<dbReference type="Gene3D" id="3.30.110.170">
    <property type="entry name" value="Protein of unknown function (DUF541), domain 1"/>
    <property type="match status" value="1"/>
</dbReference>
<name>A0E086_PARTE</name>
<dbReference type="OMA" id="INNIECT"/>
<evidence type="ECO:0000313" key="3">
    <source>
        <dbReference type="Proteomes" id="UP000000600"/>
    </source>
</evidence>
<keyword evidence="3" id="KW-1185">Reference proteome</keyword>
<dbReference type="GeneID" id="5041885"/>
<evidence type="ECO:0000313" key="2">
    <source>
        <dbReference type="EMBL" id="CAK88703.1"/>
    </source>
</evidence>
<dbReference type="eggNOG" id="ENOG502SGNB">
    <property type="taxonomic scope" value="Eukaryota"/>
</dbReference>
<sequence length="255" mass="28395">MIRIQTLAICITSILGSFIQNQQAINNIECTLVEYRRPDVFYSVGTGSLSVEPTIATVNFAIEILNELAEVALNTANQIQSKAFKSLQKVDTTNAGVKISTTQFQMFPHTEYDYTYLNPQIKFKGYKVIISQKLETPNLKIIGQLIDAAINAGVTTIENVSFDIKQEQKSELKDQILQLAIQDATNKAEIALKGLDMKIHSIKSITVDQPQYKPVYEYANTTMIESAAAPTEIYAQEQNLSHTVTIGFIIVPIDQ</sequence>
<dbReference type="InterPro" id="IPR007497">
    <property type="entry name" value="SIMPL/DUF541"/>
</dbReference>
<dbReference type="GO" id="GO:0006974">
    <property type="term" value="P:DNA damage response"/>
    <property type="evidence" value="ECO:0000318"/>
    <property type="project" value="GO_Central"/>
</dbReference>
<feature type="chain" id="PRO_5002624158" description="DUF541 domain-containing protein" evidence="1">
    <location>
        <begin position="17"/>
        <end position="255"/>
    </location>
</feature>
<accession>A0E086</accession>
<dbReference type="PANTHER" id="PTHR34387:SF2">
    <property type="entry name" value="SLR1258 PROTEIN"/>
    <property type="match status" value="1"/>
</dbReference>
<organism evidence="2 3">
    <name type="scientific">Paramecium tetraurelia</name>
    <dbReference type="NCBI Taxonomy" id="5888"/>
    <lineage>
        <taxon>Eukaryota</taxon>
        <taxon>Sar</taxon>
        <taxon>Alveolata</taxon>
        <taxon>Ciliophora</taxon>
        <taxon>Intramacronucleata</taxon>
        <taxon>Oligohymenophorea</taxon>
        <taxon>Peniculida</taxon>
        <taxon>Parameciidae</taxon>
        <taxon>Paramecium</taxon>
    </lineage>
</organism>
<dbReference type="InterPro" id="IPR052022">
    <property type="entry name" value="26kDa_periplasmic_antigen"/>
</dbReference>
<dbReference type="Pfam" id="PF04402">
    <property type="entry name" value="SIMPL"/>
    <property type="match status" value="1"/>
</dbReference>
<dbReference type="HOGENOM" id="CLU_080344_1_1_1"/>
<dbReference type="PANTHER" id="PTHR34387">
    <property type="entry name" value="SLR1258 PROTEIN"/>
    <property type="match status" value="1"/>
</dbReference>
<dbReference type="EMBL" id="CT868651">
    <property type="protein sequence ID" value="CAK88703.1"/>
    <property type="molecule type" value="Genomic_DNA"/>
</dbReference>
<evidence type="ECO:0000256" key="1">
    <source>
        <dbReference type="SAM" id="SignalP"/>
    </source>
</evidence>
<feature type="signal peptide" evidence="1">
    <location>
        <begin position="1"/>
        <end position="16"/>
    </location>
</feature>
<dbReference type="Proteomes" id="UP000000600">
    <property type="component" value="Unassembled WGS sequence"/>
</dbReference>
<dbReference type="KEGG" id="ptm:GSPATT00021871001"/>
<keyword evidence="1" id="KW-0732">Signal</keyword>
<dbReference type="Gene3D" id="3.30.70.2970">
    <property type="entry name" value="Protein of unknown function (DUF541), domain 2"/>
    <property type="match status" value="1"/>
</dbReference>
<protein>
    <recommendedName>
        <fullName evidence="4">DUF541 domain-containing protein</fullName>
    </recommendedName>
</protein>
<dbReference type="OrthoDB" id="290898at2759"/>
<evidence type="ECO:0008006" key="4">
    <source>
        <dbReference type="Google" id="ProtNLM"/>
    </source>
</evidence>
<dbReference type="InParanoid" id="A0E086"/>
<dbReference type="RefSeq" id="XP_001456100.1">
    <property type="nucleotide sequence ID" value="XM_001456063.1"/>
</dbReference>
<gene>
    <name evidence="2" type="ORF">GSPATT00021871001</name>
</gene>
<proteinExistence type="predicted"/>